<comment type="caution">
    <text evidence="4">The sequence shown here is derived from an EMBL/GenBank/DDBJ whole genome shotgun (WGS) entry which is preliminary data.</text>
</comment>
<name>A0A1U7M6R8_TISCR</name>
<dbReference type="RefSeq" id="WP_075725877.1">
    <property type="nucleotide sequence ID" value="NZ_LTDM01000013.1"/>
</dbReference>
<dbReference type="PANTHER" id="PTHR42796">
    <property type="entry name" value="FUMARYLACETOACETATE HYDROLASE DOMAIN-CONTAINING PROTEIN 2A-RELATED"/>
    <property type="match status" value="1"/>
</dbReference>
<dbReference type="GO" id="GO:0016853">
    <property type="term" value="F:isomerase activity"/>
    <property type="evidence" value="ECO:0007669"/>
    <property type="project" value="UniProtKB-ARBA"/>
</dbReference>
<feature type="domain" description="Fumarylacetoacetase-like C-terminal" evidence="3">
    <location>
        <begin position="71"/>
        <end position="278"/>
    </location>
</feature>
<gene>
    <name evidence="4" type="ORF">TICRE_10070</name>
</gene>
<dbReference type="GO" id="GO:0046872">
    <property type="term" value="F:metal ion binding"/>
    <property type="evidence" value="ECO:0007669"/>
    <property type="project" value="UniProtKB-KW"/>
</dbReference>
<dbReference type="GO" id="GO:0019752">
    <property type="term" value="P:carboxylic acid metabolic process"/>
    <property type="evidence" value="ECO:0007669"/>
    <property type="project" value="UniProtKB-ARBA"/>
</dbReference>
<dbReference type="FunFam" id="3.90.850.10:FF:000002">
    <property type="entry name" value="2-hydroxyhepta-2,4-diene-1,7-dioate isomerase"/>
    <property type="match status" value="1"/>
</dbReference>
<dbReference type="GO" id="GO:0050385">
    <property type="term" value="F:ureidoglycolate lyase activity"/>
    <property type="evidence" value="ECO:0007669"/>
    <property type="project" value="UniProtKB-EC"/>
</dbReference>
<dbReference type="InterPro" id="IPR036663">
    <property type="entry name" value="Fumarylacetoacetase_C_sf"/>
</dbReference>
<proteinExistence type="inferred from homology"/>
<evidence type="ECO:0000313" key="5">
    <source>
        <dbReference type="Proteomes" id="UP000186112"/>
    </source>
</evidence>
<keyword evidence="5" id="KW-1185">Reference proteome</keyword>
<dbReference type="EC" id="4.3.2.3" evidence="4"/>
<evidence type="ECO:0000256" key="2">
    <source>
        <dbReference type="ARBA" id="ARBA00022723"/>
    </source>
</evidence>
<protein>
    <submittedName>
        <fullName evidence="4">Ureidoglycolate lyase</fullName>
        <ecNumber evidence="4">4.3.2.3</ecNumber>
    </submittedName>
</protein>
<sequence>MKIINYLYKEREEIGIYTPKGIIRLEKFKDMIDFIKNAKEEDFEDIKKSTNIIDKSKVKIISPITRPIHDIICAGKNYRDHILEMDDFIDMENFKLSYFSKRASYILGDGEEIKGRFDLDDNIDYESELAIIIGKEGKNIKREEVIDYIFGFSIFNDLSSRKIQMAHNQWFLGKSIDNYSIMGPWIVTKDEFTFPLEINIQSKVNGEIRQDSNTKHMIQGIEDIIVELSSHITLEPGDIISTGTPAGVGMGFTPPKYLKEGDTVECIVEGIGVLKNKII</sequence>
<accession>A0A1U7M6R8</accession>
<dbReference type="Pfam" id="PF01557">
    <property type="entry name" value="FAA_hydrolase"/>
    <property type="match status" value="1"/>
</dbReference>
<keyword evidence="2" id="KW-0479">Metal-binding</keyword>
<dbReference type="InterPro" id="IPR051121">
    <property type="entry name" value="FAH"/>
</dbReference>
<dbReference type="AlphaFoldDB" id="A0A1U7M6R8"/>
<dbReference type="OrthoDB" id="9805307at2"/>
<organism evidence="4 5">
    <name type="scientific">Tissierella creatinophila DSM 6911</name>
    <dbReference type="NCBI Taxonomy" id="1123403"/>
    <lineage>
        <taxon>Bacteria</taxon>
        <taxon>Bacillati</taxon>
        <taxon>Bacillota</taxon>
        <taxon>Tissierellia</taxon>
        <taxon>Tissierellales</taxon>
        <taxon>Tissierellaceae</taxon>
        <taxon>Tissierella</taxon>
    </lineage>
</organism>
<keyword evidence="4" id="KW-0456">Lyase</keyword>
<evidence type="ECO:0000313" key="4">
    <source>
        <dbReference type="EMBL" id="OLS02950.1"/>
    </source>
</evidence>
<dbReference type="SUPFAM" id="SSF56529">
    <property type="entry name" value="FAH"/>
    <property type="match status" value="1"/>
</dbReference>
<reference evidence="4 5" key="1">
    <citation type="submission" date="2016-02" db="EMBL/GenBank/DDBJ databases">
        <title>Genome sequence of Tissierella creatinophila DSM 6911.</title>
        <authorList>
            <person name="Poehlein A."/>
            <person name="Daniel R."/>
        </authorList>
    </citation>
    <scope>NUCLEOTIDE SEQUENCE [LARGE SCALE GENOMIC DNA]</scope>
    <source>
        <strain evidence="4 5">DSM 6911</strain>
    </source>
</reference>
<evidence type="ECO:0000256" key="1">
    <source>
        <dbReference type="ARBA" id="ARBA00010211"/>
    </source>
</evidence>
<dbReference type="PANTHER" id="PTHR42796:SF4">
    <property type="entry name" value="FUMARYLACETOACETATE HYDROLASE DOMAIN-CONTAINING PROTEIN 2A"/>
    <property type="match status" value="1"/>
</dbReference>
<dbReference type="EMBL" id="LTDM01000013">
    <property type="protein sequence ID" value="OLS02950.1"/>
    <property type="molecule type" value="Genomic_DNA"/>
</dbReference>
<dbReference type="Gene3D" id="3.90.850.10">
    <property type="entry name" value="Fumarylacetoacetase-like, C-terminal domain"/>
    <property type="match status" value="1"/>
</dbReference>
<evidence type="ECO:0000259" key="3">
    <source>
        <dbReference type="Pfam" id="PF01557"/>
    </source>
</evidence>
<comment type="similarity">
    <text evidence="1">Belongs to the FAH family.</text>
</comment>
<dbReference type="InterPro" id="IPR011234">
    <property type="entry name" value="Fumarylacetoacetase-like_C"/>
</dbReference>
<dbReference type="Proteomes" id="UP000186112">
    <property type="component" value="Unassembled WGS sequence"/>
</dbReference>